<gene>
    <name evidence="1" type="ORF">MPLDJ20_240021</name>
</gene>
<evidence type="ECO:0000313" key="2">
    <source>
        <dbReference type="Proteomes" id="UP000046373"/>
    </source>
</evidence>
<reference evidence="1 2" key="1">
    <citation type="submission" date="2014-08" db="EMBL/GenBank/DDBJ databases">
        <authorList>
            <person name="Moulin Lionel"/>
        </authorList>
    </citation>
    <scope>NUCLEOTIDE SEQUENCE [LARGE SCALE GENOMIC DNA]</scope>
</reference>
<evidence type="ECO:0000313" key="1">
    <source>
        <dbReference type="EMBL" id="CDX38839.1"/>
    </source>
</evidence>
<sequence>MWSLKGLSGGVMLRSWVRCDNVVRSANRYRLRRLAGRLLGGEAIERRPASLTVLRLLPWVGDVNRR</sequence>
<name>A0A090FBG0_MESPL</name>
<protein>
    <submittedName>
        <fullName evidence="1">Uncharacterized protein</fullName>
    </submittedName>
</protein>
<dbReference type="Proteomes" id="UP000046373">
    <property type="component" value="Unassembled WGS sequence"/>
</dbReference>
<organism evidence="1 2">
    <name type="scientific">Mesorhizobium plurifarium</name>
    <dbReference type="NCBI Taxonomy" id="69974"/>
    <lineage>
        <taxon>Bacteria</taxon>
        <taxon>Pseudomonadati</taxon>
        <taxon>Pseudomonadota</taxon>
        <taxon>Alphaproteobacteria</taxon>
        <taxon>Hyphomicrobiales</taxon>
        <taxon>Phyllobacteriaceae</taxon>
        <taxon>Mesorhizobium</taxon>
    </lineage>
</organism>
<dbReference type="AlphaFoldDB" id="A0A090FBG0"/>
<proteinExistence type="predicted"/>
<dbReference type="EMBL" id="CCNB01000017">
    <property type="protein sequence ID" value="CDX38839.1"/>
    <property type="molecule type" value="Genomic_DNA"/>
</dbReference>
<accession>A0A090FBG0</accession>